<dbReference type="InterPro" id="IPR000425">
    <property type="entry name" value="MIP"/>
</dbReference>
<keyword evidence="4 8" id="KW-1133">Transmembrane helix</keyword>
<dbReference type="PANTHER" id="PTHR19139">
    <property type="entry name" value="AQUAPORIN TRANSPORTER"/>
    <property type="match status" value="1"/>
</dbReference>
<feature type="transmembrane region" description="Helical" evidence="8">
    <location>
        <begin position="47"/>
        <end position="71"/>
    </location>
</feature>
<keyword evidence="10" id="KW-1185">Reference proteome</keyword>
<feature type="transmembrane region" description="Helical" evidence="8">
    <location>
        <begin position="212"/>
        <end position="232"/>
    </location>
</feature>
<feature type="transmembrane region" description="Helical" evidence="8">
    <location>
        <begin position="141"/>
        <end position="160"/>
    </location>
</feature>
<dbReference type="AlphaFoldDB" id="A0A0P1BS35"/>
<comment type="subcellular location">
    <subcellularLocation>
        <location evidence="1">Membrane</location>
        <topology evidence="1">Multi-pass membrane protein</topology>
    </subcellularLocation>
</comment>
<dbReference type="GO" id="GO:0005886">
    <property type="term" value="C:plasma membrane"/>
    <property type="evidence" value="ECO:0007669"/>
    <property type="project" value="TreeGrafter"/>
</dbReference>
<evidence type="ECO:0000256" key="3">
    <source>
        <dbReference type="ARBA" id="ARBA00022692"/>
    </source>
</evidence>
<dbReference type="Proteomes" id="UP000054845">
    <property type="component" value="Unassembled WGS sequence"/>
</dbReference>
<keyword evidence="5 8" id="KW-0472">Membrane</keyword>
<accession>A0A0P1BS35</accession>
<keyword evidence="6" id="KW-0813">Transport</keyword>
<keyword evidence="3 6" id="KW-0812">Transmembrane</keyword>
<evidence type="ECO:0000256" key="4">
    <source>
        <dbReference type="ARBA" id="ARBA00022989"/>
    </source>
</evidence>
<organism evidence="9 10">
    <name type="scientific">Ceraceosorus bombacis</name>
    <dbReference type="NCBI Taxonomy" id="401625"/>
    <lineage>
        <taxon>Eukaryota</taxon>
        <taxon>Fungi</taxon>
        <taxon>Dikarya</taxon>
        <taxon>Basidiomycota</taxon>
        <taxon>Ustilaginomycotina</taxon>
        <taxon>Exobasidiomycetes</taxon>
        <taxon>Ceraceosorales</taxon>
        <taxon>Ceraceosoraceae</taxon>
        <taxon>Ceraceosorus</taxon>
    </lineage>
</organism>
<evidence type="ECO:0000313" key="9">
    <source>
        <dbReference type="EMBL" id="CEH19287.1"/>
    </source>
</evidence>
<dbReference type="EMBL" id="CCYA01000290">
    <property type="protein sequence ID" value="CEH19287.1"/>
    <property type="molecule type" value="Genomic_DNA"/>
</dbReference>
<feature type="transmembrane region" description="Helical" evidence="8">
    <location>
        <begin position="102"/>
        <end position="121"/>
    </location>
</feature>
<proteinExistence type="inferred from homology"/>
<feature type="transmembrane region" description="Helical" evidence="8">
    <location>
        <begin position="167"/>
        <end position="192"/>
    </location>
</feature>
<evidence type="ECO:0000256" key="7">
    <source>
        <dbReference type="SAM" id="MobiDB-lite"/>
    </source>
</evidence>
<evidence type="ECO:0000256" key="8">
    <source>
        <dbReference type="SAM" id="Phobius"/>
    </source>
</evidence>
<dbReference type="OrthoDB" id="3222at2759"/>
<dbReference type="InterPro" id="IPR034294">
    <property type="entry name" value="Aquaporin_transptr"/>
</dbReference>
<dbReference type="Pfam" id="PF00230">
    <property type="entry name" value="MIP"/>
    <property type="match status" value="1"/>
</dbReference>
<protein>
    <submittedName>
        <fullName evidence="9">Mip family channel protein</fullName>
    </submittedName>
</protein>
<dbReference type="PANTHER" id="PTHR19139:SF199">
    <property type="entry name" value="MIP17260P"/>
    <property type="match status" value="1"/>
</dbReference>
<reference evidence="9 10" key="1">
    <citation type="submission" date="2014-09" db="EMBL/GenBank/DDBJ databases">
        <authorList>
            <person name="Magalhaes I.L.F."/>
            <person name="Oliveira U."/>
            <person name="Santos F.R."/>
            <person name="Vidigal T.H.D.A."/>
            <person name="Brescovit A.D."/>
            <person name="Santos A.J."/>
        </authorList>
    </citation>
    <scope>NUCLEOTIDE SEQUENCE [LARGE SCALE GENOMIC DNA]</scope>
</reference>
<evidence type="ECO:0000313" key="10">
    <source>
        <dbReference type="Proteomes" id="UP000054845"/>
    </source>
</evidence>
<dbReference type="PRINTS" id="PR00783">
    <property type="entry name" value="MINTRINSICP"/>
</dbReference>
<comment type="similarity">
    <text evidence="2 6">Belongs to the MIP/aquaporin (TC 1.A.8) family.</text>
</comment>
<feature type="transmembrane region" description="Helical" evidence="8">
    <location>
        <begin position="77"/>
        <end position="95"/>
    </location>
</feature>
<name>A0A0P1BS35_9BASI</name>
<sequence length="434" mass="44534">MTFAQDLVAALGEFVGTTLFLLLALGGAKTATYSRSAAQTEGLETTLGNQTILFIACSFGLSLLITAWMFYRITGGLFNPAITFALWLVGAVPAFRALLLVLAQLLGGIAGAALVAALTPFGGADSTKTTLEPGINIGQGLMIEAFLTAILVFSVLMLAAEKHRSTYLAPIGIGLTIFACHLFGVLWTGRGINPARAFGPSVVSASFPSYHWIYHVGPLIGALIAVSFYTALKAFDYTKIVFGQDADHAESTTQNQNPLSRITSRGGNKGRLYVIRKKVKRGGGRKTSLSLSASTKGGDGLPLHSATEKVSGAQGISDPNTAEQADVQLNALTAALQSGEAVILDMSSLEVTAAPSGSAPLRDTGVDVDGGAIGAPGSANNAPSAMQDLLTTSVPVTGVPSMRADAQNTGGLQAPGSVEGGLALVPKLGQALGS</sequence>
<evidence type="ECO:0000256" key="5">
    <source>
        <dbReference type="ARBA" id="ARBA00023136"/>
    </source>
</evidence>
<dbReference type="STRING" id="401625.A0A0P1BS35"/>
<evidence type="ECO:0000256" key="1">
    <source>
        <dbReference type="ARBA" id="ARBA00004141"/>
    </source>
</evidence>
<evidence type="ECO:0000256" key="2">
    <source>
        <dbReference type="ARBA" id="ARBA00006175"/>
    </source>
</evidence>
<dbReference type="SUPFAM" id="SSF81338">
    <property type="entry name" value="Aquaporin-like"/>
    <property type="match status" value="1"/>
</dbReference>
<dbReference type="GO" id="GO:0015250">
    <property type="term" value="F:water channel activity"/>
    <property type="evidence" value="ECO:0007669"/>
    <property type="project" value="TreeGrafter"/>
</dbReference>
<feature type="transmembrane region" description="Helical" evidence="8">
    <location>
        <begin position="6"/>
        <end position="26"/>
    </location>
</feature>
<dbReference type="Gene3D" id="1.20.1080.10">
    <property type="entry name" value="Glycerol uptake facilitator protein"/>
    <property type="match status" value="1"/>
</dbReference>
<dbReference type="InterPro" id="IPR023271">
    <property type="entry name" value="Aquaporin-like"/>
</dbReference>
<feature type="region of interest" description="Disordered" evidence="7">
    <location>
        <begin position="280"/>
        <end position="319"/>
    </location>
</feature>
<evidence type="ECO:0000256" key="6">
    <source>
        <dbReference type="RuleBase" id="RU000477"/>
    </source>
</evidence>